<reference evidence="8 9" key="1">
    <citation type="submission" date="2018-01" db="EMBL/GenBank/DDBJ databases">
        <title>Genome sequence of Iodobacter sp. strain PCH194 isolated from Indian Trans-Himalaya.</title>
        <authorList>
            <person name="Kumar V."/>
            <person name="Thakur V."/>
            <person name="Kumar S."/>
            <person name="Singh D."/>
        </authorList>
    </citation>
    <scope>NUCLEOTIDE SEQUENCE [LARGE SCALE GENOMIC DNA]</scope>
    <source>
        <strain evidence="8 9">PCH194</strain>
    </source>
</reference>
<dbReference type="EMBL" id="CP025781">
    <property type="protein sequence ID" value="QBC42410.1"/>
    <property type="molecule type" value="Genomic_DNA"/>
</dbReference>
<proteinExistence type="predicted"/>
<dbReference type="NCBIfam" id="NF007980">
    <property type="entry name" value="PRK10707.1"/>
    <property type="match status" value="1"/>
</dbReference>
<dbReference type="PANTHER" id="PTHR12992:SF11">
    <property type="entry name" value="MITOCHONDRIAL COENZYME A DIPHOSPHATASE NUDT8"/>
    <property type="match status" value="1"/>
</dbReference>
<evidence type="ECO:0000256" key="5">
    <source>
        <dbReference type="ARBA" id="ARBA00022842"/>
    </source>
</evidence>
<keyword evidence="9" id="KW-1185">Reference proteome</keyword>
<dbReference type="PROSITE" id="PS51462">
    <property type="entry name" value="NUDIX"/>
    <property type="match status" value="1"/>
</dbReference>
<dbReference type="Pfam" id="PF00293">
    <property type="entry name" value="NUDIX"/>
    <property type="match status" value="1"/>
</dbReference>
<evidence type="ECO:0000259" key="7">
    <source>
        <dbReference type="PROSITE" id="PS51462"/>
    </source>
</evidence>
<dbReference type="KEGG" id="ifl:C1H71_01750"/>
<evidence type="ECO:0000256" key="2">
    <source>
        <dbReference type="ARBA" id="ARBA00001946"/>
    </source>
</evidence>
<dbReference type="SUPFAM" id="SSF55811">
    <property type="entry name" value="Nudix"/>
    <property type="match status" value="1"/>
</dbReference>
<evidence type="ECO:0000256" key="4">
    <source>
        <dbReference type="ARBA" id="ARBA00022801"/>
    </source>
</evidence>
<dbReference type="InterPro" id="IPR015797">
    <property type="entry name" value="NUDIX_hydrolase-like_dom_sf"/>
</dbReference>
<keyword evidence="4" id="KW-0378">Hydrolase</keyword>
<dbReference type="Gene3D" id="3.90.79.10">
    <property type="entry name" value="Nucleoside Triphosphate Pyrophosphohydrolase"/>
    <property type="match status" value="1"/>
</dbReference>
<accession>A0A7G3G4Q6</accession>
<gene>
    <name evidence="8" type="ORF">C1H71_01750</name>
</gene>
<name>A0A7G3G4Q6_9NEIS</name>
<organism evidence="8 9">
    <name type="scientific">Iodobacter fluviatilis</name>
    <dbReference type="NCBI Taxonomy" id="537"/>
    <lineage>
        <taxon>Bacteria</taxon>
        <taxon>Pseudomonadati</taxon>
        <taxon>Pseudomonadota</taxon>
        <taxon>Betaproteobacteria</taxon>
        <taxon>Neisseriales</taxon>
        <taxon>Chitinibacteraceae</taxon>
        <taxon>Iodobacter</taxon>
    </lineage>
</organism>
<evidence type="ECO:0000256" key="1">
    <source>
        <dbReference type="ARBA" id="ARBA00001936"/>
    </source>
</evidence>
<dbReference type="CDD" id="cd03426">
    <property type="entry name" value="NUDIX_CoAse_Nudt7"/>
    <property type="match status" value="1"/>
</dbReference>
<evidence type="ECO:0000256" key="6">
    <source>
        <dbReference type="ARBA" id="ARBA00023211"/>
    </source>
</evidence>
<dbReference type="InterPro" id="IPR000086">
    <property type="entry name" value="NUDIX_hydrolase_dom"/>
</dbReference>
<sequence>MHSSRAAAVLIPLVLHPAGVSVLFTERAAHLSTHAGQVSFPGGAFEKQDIDLVATALRETQEETGIPIERVEVVASLAEYFTISRYRVTPVVGLLQPGFEMAPDPREVAAVFELPLEVLLDVRRYERRMVERNGQRGFTHFLEHDGRVVWGQRRAC</sequence>
<keyword evidence="6" id="KW-0464">Manganese</keyword>
<evidence type="ECO:0000313" key="9">
    <source>
        <dbReference type="Proteomes" id="UP000515917"/>
    </source>
</evidence>
<dbReference type="GO" id="GO:0046872">
    <property type="term" value="F:metal ion binding"/>
    <property type="evidence" value="ECO:0007669"/>
    <property type="project" value="UniProtKB-KW"/>
</dbReference>
<comment type="cofactor">
    <cofactor evidence="1">
        <name>Mn(2+)</name>
        <dbReference type="ChEBI" id="CHEBI:29035"/>
    </cofactor>
</comment>
<dbReference type="Proteomes" id="UP000515917">
    <property type="component" value="Chromosome"/>
</dbReference>
<protein>
    <submittedName>
        <fullName evidence="8">CoA pyrophosphatase</fullName>
    </submittedName>
</protein>
<keyword evidence="5" id="KW-0460">Magnesium</keyword>
<evidence type="ECO:0000256" key="3">
    <source>
        <dbReference type="ARBA" id="ARBA00022723"/>
    </source>
</evidence>
<keyword evidence="3" id="KW-0479">Metal-binding</keyword>
<dbReference type="AlphaFoldDB" id="A0A7G3G4Q6"/>
<feature type="domain" description="Nudix hydrolase" evidence="7">
    <location>
        <begin position="4"/>
        <end position="135"/>
    </location>
</feature>
<dbReference type="InterPro" id="IPR045121">
    <property type="entry name" value="CoAse"/>
</dbReference>
<dbReference type="PANTHER" id="PTHR12992">
    <property type="entry name" value="NUDIX HYDROLASE"/>
    <property type="match status" value="1"/>
</dbReference>
<evidence type="ECO:0000313" key="8">
    <source>
        <dbReference type="EMBL" id="QBC42410.1"/>
    </source>
</evidence>
<comment type="cofactor">
    <cofactor evidence="2">
        <name>Mg(2+)</name>
        <dbReference type="ChEBI" id="CHEBI:18420"/>
    </cofactor>
</comment>
<dbReference type="RefSeq" id="WP_130105031.1">
    <property type="nucleotide sequence ID" value="NZ_CP025781.1"/>
</dbReference>
<dbReference type="GO" id="GO:0010945">
    <property type="term" value="F:coenzyme A diphosphatase activity"/>
    <property type="evidence" value="ECO:0007669"/>
    <property type="project" value="InterPro"/>
</dbReference>